<dbReference type="AlphaFoldDB" id="A0A5B0MHH9"/>
<dbReference type="EMBL" id="VDEP01000472">
    <property type="protein sequence ID" value="KAA1075638.1"/>
    <property type="molecule type" value="Genomic_DNA"/>
</dbReference>
<evidence type="ECO:0000313" key="2">
    <source>
        <dbReference type="Proteomes" id="UP000325313"/>
    </source>
</evidence>
<organism evidence="1 2">
    <name type="scientific">Puccinia graminis f. sp. tritici</name>
    <dbReference type="NCBI Taxonomy" id="56615"/>
    <lineage>
        <taxon>Eukaryota</taxon>
        <taxon>Fungi</taxon>
        <taxon>Dikarya</taxon>
        <taxon>Basidiomycota</taxon>
        <taxon>Pucciniomycotina</taxon>
        <taxon>Pucciniomycetes</taxon>
        <taxon>Pucciniales</taxon>
        <taxon>Pucciniaceae</taxon>
        <taxon>Puccinia</taxon>
    </lineage>
</organism>
<protein>
    <submittedName>
        <fullName evidence="1">Uncharacterized protein</fullName>
    </submittedName>
</protein>
<reference evidence="1 2" key="1">
    <citation type="submission" date="2019-05" db="EMBL/GenBank/DDBJ databases">
        <title>Emergence of the Ug99 lineage of the wheat stem rust pathogen through somatic hybridization.</title>
        <authorList>
            <person name="Li F."/>
            <person name="Upadhyaya N.M."/>
            <person name="Sperschneider J."/>
            <person name="Matny O."/>
            <person name="Nguyen-Phuc H."/>
            <person name="Mago R."/>
            <person name="Raley C."/>
            <person name="Miller M.E."/>
            <person name="Silverstein K.A.T."/>
            <person name="Henningsen E."/>
            <person name="Hirsch C.D."/>
            <person name="Visser B."/>
            <person name="Pretorius Z.A."/>
            <person name="Steffenson B.J."/>
            <person name="Schwessinger B."/>
            <person name="Dodds P.N."/>
            <person name="Figueroa M."/>
        </authorList>
    </citation>
    <scope>NUCLEOTIDE SEQUENCE [LARGE SCALE GENOMIC DNA]</scope>
    <source>
        <strain evidence="1 2">Ug99</strain>
    </source>
</reference>
<evidence type="ECO:0000313" key="1">
    <source>
        <dbReference type="EMBL" id="KAA1075638.1"/>
    </source>
</evidence>
<comment type="caution">
    <text evidence="1">The sequence shown here is derived from an EMBL/GenBank/DDBJ whole genome shotgun (WGS) entry which is preliminary data.</text>
</comment>
<name>A0A5B0MHH9_PUCGR</name>
<dbReference type="Proteomes" id="UP000325313">
    <property type="component" value="Unassembled WGS sequence"/>
</dbReference>
<gene>
    <name evidence="1" type="ORF">PGTUg99_033101</name>
</gene>
<proteinExistence type="predicted"/>
<accession>A0A5B0MHH9</accession>
<sequence>MGKVDAPGRSWSWGNDWSRGEPSAFYKPSVAAEPPAAAAAVAAGLAAYMTYVRSQETAATYMFLHRDSLAVSPSPLSDHTTTDVVLLLAGKQFSRLHSKLWIDFLFSTEHSPN</sequence>